<dbReference type="VEuPathDB" id="FungiDB:HMPREF1541_04655"/>
<proteinExistence type="predicted"/>
<evidence type="ECO:0000256" key="1">
    <source>
        <dbReference type="SAM" id="MobiDB-lite"/>
    </source>
</evidence>
<gene>
    <name evidence="2" type="ORF">HMPREF1541_04655</name>
</gene>
<protein>
    <recommendedName>
        <fullName evidence="4">Transcription factor domain-containing protein</fullName>
    </recommendedName>
</protein>
<name>W2RXA1_CYPE1</name>
<feature type="region of interest" description="Disordered" evidence="1">
    <location>
        <begin position="93"/>
        <end position="112"/>
    </location>
</feature>
<accession>W2RXA1</accession>
<dbReference type="HOGENOM" id="CLU_447596_0_0_1"/>
<evidence type="ECO:0000313" key="2">
    <source>
        <dbReference type="EMBL" id="ETN40378.1"/>
    </source>
</evidence>
<dbReference type="AlphaFoldDB" id="W2RXA1"/>
<dbReference type="Proteomes" id="UP000030752">
    <property type="component" value="Unassembled WGS sequence"/>
</dbReference>
<reference evidence="2 3" key="1">
    <citation type="submission" date="2013-03" db="EMBL/GenBank/DDBJ databases">
        <title>The Genome Sequence of Phialophora europaea CBS 101466.</title>
        <authorList>
            <consortium name="The Broad Institute Genomics Platform"/>
            <person name="Cuomo C."/>
            <person name="de Hoog S."/>
            <person name="Gorbushina A."/>
            <person name="Walker B."/>
            <person name="Young S.K."/>
            <person name="Zeng Q."/>
            <person name="Gargeya S."/>
            <person name="Fitzgerald M."/>
            <person name="Haas B."/>
            <person name="Abouelleil A."/>
            <person name="Allen A.W."/>
            <person name="Alvarado L."/>
            <person name="Arachchi H.M."/>
            <person name="Berlin A.M."/>
            <person name="Chapman S.B."/>
            <person name="Gainer-Dewar J."/>
            <person name="Goldberg J."/>
            <person name="Griggs A."/>
            <person name="Gujja S."/>
            <person name="Hansen M."/>
            <person name="Howarth C."/>
            <person name="Imamovic A."/>
            <person name="Ireland A."/>
            <person name="Larimer J."/>
            <person name="McCowan C."/>
            <person name="Murphy C."/>
            <person name="Pearson M."/>
            <person name="Poon T.W."/>
            <person name="Priest M."/>
            <person name="Roberts A."/>
            <person name="Saif S."/>
            <person name="Shea T."/>
            <person name="Sisk P."/>
            <person name="Sykes S."/>
            <person name="Wortman J."/>
            <person name="Nusbaum C."/>
            <person name="Birren B."/>
        </authorList>
    </citation>
    <scope>NUCLEOTIDE SEQUENCE [LARGE SCALE GENOMIC DNA]</scope>
    <source>
        <strain evidence="2 3">CBS 101466</strain>
    </source>
</reference>
<evidence type="ECO:0000313" key="3">
    <source>
        <dbReference type="Proteomes" id="UP000030752"/>
    </source>
</evidence>
<evidence type="ECO:0008006" key="4">
    <source>
        <dbReference type="Google" id="ProtNLM"/>
    </source>
</evidence>
<dbReference type="EMBL" id="KB822720">
    <property type="protein sequence ID" value="ETN40378.1"/>
    <property type="molecule type" value="Genomic_DNA"/>
</dbReference>
<sequence>MTPNPGGTNMATRTFSEEVTWVNKTPTNFRDRTRREVYTINSHINGSYARWKRKESSRRLRSELVPLPRCAGEPIDEDKRISNELAPARHVVHERPLPAASQPVSSTNTDSQHRIDTVQIRNAHSVLRRGNSDPFNSTVVPLTALNAHCHRLARDFQVGSIWGDEVAHEELKEATLNWWLADGIGTTHAVAMHGLLAWAYTSRLSIQAYPPQQIAINALEYKTLTIQELQKLVTNLTSFEQQCAAWEAMLCLAAIEWSAGNAEAVMLHMRSAHALQTLMGGFDVLPDPKRESAMWMFVSVCFHFATRPLVRPEDFDPGPLSAQRHLNAPAIRQIEQSARQASHGRSTGTVFSKLAGSRLVTLWEAMDEALPAVEVVRKNKTLRKDVLGRLSRWLFRRKLATRAHLDHLWHDTKSRYDEASREHQMTKDDNFSSKRHICMWQLCICMASRIFDGLMFEKLHPGEDATAHWTPYGKSHPAKRTIKAQESKFTRYLVHLTFLEAEEAEYARKSNHRARHARHRLELVLLWLYFMGTAVEHLIFHSTHGDASSPSSGAKSRPSCIMRFQALYSRTSHGGIDALASTFEGELIFAPSVMRPLLDGLVQSQTIGVV</sequence>
<dbReference type="eggNOG" id="ENOG502T5F8">
    <property type="taxonomic scope" value="Eukaryota"/>
</dbReference>
<dbReference type="InParanoid" id="W2RXA1"/>
<dbReference type="OrthoDB" id="4146846at2759"/>
<keyword evidence="3" id="KW-1185">Reference proteome</keyword>
<dbReference type="RefSeq" id="XP_008717221.1">
    <property type="nucleotide sequence ID" value="XM_008718999.1"/>
</dbReference>
<organism evidence="2 3">
    <name type="scientific">Cyphellophora europaea (strain CBS 101466)</name>
    <name type="common">Phialophora europaea</name>
    <dbReference type="NCBI Taxonomy" id="1220924"/>
    <lineage>
        <taxon>Eukaryota</taxon>
        <taxon>Fungi</taxon>
        <taxon>Dikarya</taxon>
        <taxon>Ascomycota</taxon>
        <taxon>Pezizomycotina</taxon>
        <taxon>Eurotiomycetes</taxon>
        <taxon>Chaetothyriomycetidae</taxon>
        <taxon>Chaetothyriales</taxon>
        <taxon>Cyphellophoraceae</taxon>
        <taxon>Cyphellophora</taxon>
    </lineage>
</organism>
<dbReference type="GeneID" id="19971994"/>